<proteinExistence type="predicted"/>
<protein>
    <submittedName>
        <fullName evidence="2">Uncharacterized protein</fullName>
    </submittedName>
</protein>
<gene>
    <name evidence="2" type="ORF">BC792_12371</name>
</gene>
<dbReference type="EMBL" id="VNHX01000023">
    <property type="protein sequence ID" value="TYP90973.1"/>
    <property type="molecule type" value="Genomic_DNA"/>
</dbReference>
<accession>A0A5S5D4L4</accession>
<feature type="signal peptide" evidence="1">
    <location>
        <begin position="1"/>
        <end position="19"/>
    </location>
</feature>
<name>A0A5S5D4L4_9SPHI</name>
<dbReference type="Proteomes" id="UP000325105">
    <property type="component" value="Unassembled WGS sequence"/>
</dbReference>
<evidence type="ECO:0000313" key="3">
    <source>
        <dbReference type="Proteomes" id="UP000325105"/>
    </source>
</evidence>
<evidence type="ECO:0000256" key="1">
    <source>
        <dbReference type="SAM" id="SignalP"/>
    </source>
</evidence>
<organism evidence="2 3">
    <name type="scientific">Sphingobacterium allocomposti</name>
    <dbReference type="NCBI Taxonomy" id="415956"/>
    <lineage>
        <taxon>Bacteria</taxon>
        <taxon>Pseudomonadati</taxon>
        <taxon>Bacteroidota</taxon>
        <taxon>Sphingobacteriia</taxon>
        <taxon>Sphingobacteriales</taxon>
        <taxon>Sphingobacteriaceae</taxon>
        <taxon>Sphingobacterium</taxon>
    </lineage>
</organism>
<reference evidence="2 3" key="1">
    <citation type="submission" date="2019-07" db="EMBL/GenBank/DDBJ databases">
        <title>Genomic Encyclopedia of Archaeal and Bacterial Type Strains, Phase II (KMG-II): from individual species to whole genera.</title>
        <authorList>
            <person name="Goeker M."/>
        </authorList>
    </citation>
    <scope>NUCLEOTIDE SEQUENCE [LARGE SCALE GENOMIC DNA]</scope>
    <source>
        <strain evidence="2 3">DSM 18850</strain>
    </source>
</reference>
<dbReference type="AlphaFoldDB" id="A0A5S5D4L4"/>
<feature type="chain" id="PRO_5024301405" evidence="1">
    <location>
        <begin position="20"/>
        <end position="91"/>
    </location>
</feature>
<keyword evidence="1" id="KW-0732">Signal</keyword>
<sequence length="91" mass="10044">MKRTMTTAAILIQAITLNAQVDTLLQVDTVSTAKVKYQQQPGLALAASKIFFSDKKYSISGFGEFNYVPVQNNVNTEVGDLELYYGATLYN</sequence>
<keyword evidence="3" id="KW-1185">Reference proteome</keyword>
<comment type="caution">
    <text evidence="2">The sequence shown here is derived from an EMBL/GenBank/DDBJ whole genome shotgun (WGS) entry which is preliminary data.</text>
</comment>
<evidence type="ECO:0000313" key="2">
    <source>
        <dbReference type="EMBL" id="TYP90973.1"/>
    </source>
</evidence>